<feature type="region of interest" description="Disordered" evidence="1">
    <location>
        <begin position="1"/>
        <end position="31"/>
    </location>
</feature>
<evidence type="ECO:0000256" key="1">
    <source>
        <dbReference type="SAM" id="MobiDB-lite"/>
    </source>
</evidence>
<protein>
    <submittedName>
        <fullName evidence="2">Uncharacterized protein</fullName>
    </submittedName>
</protein>
<accession>A0A556TUV7</accession>
<feature type="compositionally biased region" description="Basic and acidic residues" evidence="1">
    <location>
        <begin position="1"/>
        <end position="12"/>
    </location>
</feature>
<sequence length="290" mass="33947">MKSERSEGRPVETSRGAATGPDPSGRSGEDDLKLEDFQSLLKLLKITLPKNVLNDEVINKSKSQIYSQKADAIVNNLKRIQLRFALTPRLQCRTVKKANILKKKKRVRDLTRMIFFRKRKKTEQTLKQMWKKIPLKKRLGFRIKDTFQETKKGRSARVGKVFSLKKGKKAKFRRDHQYYYQTQAYLYILKKTKPLSALASAAMVIRKYQEEDEDEDDADEDGDYQYHDDDQKELKGDFSYNYVTKEKKMFDKLNNYCKSEALPLYLSVLNKIFEKQKKGRKNSTSTSCLI</sequence>
<organism evidence="2 3">
    <name type="scientific">Bagarius yarrelli</name>
    <name type="common">Goonch</name>
    <name type="synonym">Bagrus yarrelli</name>
    <dbReference type="NCBI Taxonomy" id="175774"/>
    <lineage>
        <taxon>Eukaryota</taxon>
        <taxon>Metazoa</taxon>
        <taxon>Chordata</taxon>
        <taxon>Craniata</taxon>
        <taxon>Vertebrata</taxon>
        <taxon>Euteleostomi</taxon>
        <taxon>Actinopterygii</taxon>
        <taxon>Neopterygii</taxon>
        <taxon>Teleostei</taxon>
        <taxon>Ostariophysi</taxon>
        <taxon>Siluriformes</taxon>
        <taxon>Sisoridae</taxon>
        <taxon>Sisorinae</taxon>
        <taxon>Bagarius</taxon>
    </lineage>
</organism>
<name>A0A556TUV7_BAGYA</name>
<gene>
    <name evidence="2" type="ORF">Baya_5439</name>
</gene>
<dbReference type="AlphaFoldDB" id="A0A556TUV7"/>
<reference evidence="2 3" key="1">
    <citation type="journal article" date="2019" name="Genome Biol. Evol.">
        <title>Whole-Genome Sequencing of the Giant Devil Catfish, Bagarius yarrelli.</title>
        <authorList>
            <person name="Jiang W."/>
            <person name="Lv Y."/>
            <person name="Cheng L."/>
            <person name="Yang K."/>
            <person name="Chao B."/>
            <person name="Wang X."/>
            <person name="Li Y."/>
            <person name="Pan X."/>
            <person name="You X."/>
            <person name="Zhang Y."/>
            <person name="Yang J."/>
            <person name="Li J."/>
            <person name="Zhang X."/>
            <person name="Liu S."/>
            <person name="Sun C."/>
            <person name="Yang J."/>
            <person name="Shi Q."/>
        </authorList>
    </citation>
    <scope>NUCLEOTIDE SEQUENCE [LARGE SCALE GENOMIC DNA]</scope>
    <source>
        <strain evidence="2">JWS20170419001</strain>
        <tissue evidence="2">Muscle</tissue>
    </source>
</reference>
<evidence type="ECO:0000313" key="3">
    <source>
        <dbReference type="Proteomes" id="UP000319801"/>
    </source>
</evidence>
<feature type="compositionally biased region" description="Acidic residues" evidence="1">
    <location>
        <begin position="210"/>
        <end position="223"/>
    </location>
</feature>
<dbReference type="OrthoDB" id="8897346at2759"/>
<comment type="caution">
    <text evidence="2">The sequence shown here is derived from an EMBL/GenBank/DDBJ whole genome shotgun (WGS) entry which is preliminary data.</text>
</comment>
<dbReference type="EMBL" id="VCAZ01000020">
    <property type="protein sequence ID" value="TSK77028.1"/>
    <property type="molecule type" value="Genomic_DNA"/>
</dbReference>
<keyword evidence="3" id="KW-1185">Reference proteome</keyword>
<evidence type="ECO:0000313" key="2">
    <source>
        <dbReference type="EMBL" id="TSK77028.1"/>
    </source>
</evidence>
<feature type="region of interest" description="Disordered" evidence="1">
    <location>
        <begin position="210"/>
        <end position="230"/>
    </location>
</feature>
<proteinExistence type="predicted"/>
<dbReference type="Proteomes" id="UP000319801">
    <property type="component" value="Unassembled WGS sequence"/>
</dbReference>